<proteinExistence type="inferred from homology"/>
<dbReference type="PANTHER" id="PTHR35807:SF1">
    <property type="entry name" value="TRANSCRIPTIONAL REGULATOR REDD"/>
    <property type="match status" value="1"/>
</dbReference>
<dbReference type="InterPro" id="IPR001867">
    <property type="entry name" value="OmpR/PhoB-type_DNA-bd"/>
</dbReference>
<dbReference type="SMART" id="SM00862">
    <property type="entry name" value="Trans_reg_C"/>
    <property type="match status" value="1"/>
</dbReference>
<protein>
    <submittedName>
        <fullName evidence="8">BTAD domain-containing putative transcriptional regulator</fullName>
    </submittedName>
</protein>
<dbReference type="InterPro" id="IPR036388">
    <property type="entry name" value="WH-like_DNA-bd_sf"/>
</dbReference>
<keyword evidence="6" id="KW-1133">Transmembrane helix</keyword>
<dbReference type="Pfam" id="PF00486">
    <property type="entry name" value="Trans_reg_C"/>
    <property type="match status" value="1"/>
</dbReference>
<feature type="transmembrane region" description="Helical" evidence="6">
    <location>
        <begin position="786"/>
        <end position="803"/>
    </location>
</feature>
<keyword evidence="6" id="KW-0812">Transmembrane</keyword>
<evidence type="ECO:0000259" key="7">
    <source>
        <dbReference type="PROSITE" id="PS51755"/>
    </source>
</evidence>
<comment type="similarity">
    <text evidence="1">Belongs to the AfsR/DnrI/RedD regulatory family.</text>
</comment>
<dbReference type="Gene3D" id="1.25.40.10">
    <property type="entry name" value="Tetratricopeptide repeat domain"/>
    <property type="match status" value="1"/>
</dbReference>
<accession>A0ABV6NUD8</accession>
<dbReference type="InterPro" id="IPR027417">
    <property type="entry name" value="P-loop_NTPase"/>
</dbReference>
<name>A0ABV6NUD8_9ACTN</name>
<dbReference type="EMBL" id="JBHLUE010000005">
    <property type="protein sequence ID" value="MFC0564401.1"/>
    <property type="molecule type" value="Genomic_DNA"/>
</dbReference>
<keyword evidence="3 5" id="KW-0238">DNA-binding</keyword>
<dbReference type="Pfam" id="PF03704">
    <property type="entry name" value="BTAD"/>
    <property type="match status" value="1"/>
</dbReference>
<dbReference type="SUPFAM" id="SSF46894">
    <property type="entry name" value="C-terminal effector domain of the bipartite response regulators"/>
    <property type="match status" value="1"/>
</dbReference>
<dbReference type="SUPFAM" id="SSF48452">
    <property type="entry name" value="TPR-like"/>
    <property type="match status" value="1"/>
</dbReference>
<organism evidence="8 9">
    <name type="scientific">Plantactinospora siamensis</name>
    <dbReference type="NCBI Taxonomy" id="555372"/>
    <lineage>
        <taxon>Bacteria</taxon>
        <taxon>Bacillati</taxon>
        <taxon>Actinomycetota</taxon>
        <taxon>Actinomycetes</taxon>
        <taxon>Micromonosporales</taxon>
        <taxon>Micromonosporaceae</taxon>
        <taxon>Plantactinospora</taxon>
    </lineage>
</organism>
<evidence type="ECO:0000256" key="1">
    <source>
        <dbReference type="ARBA" id="ARBA00005820"/>
    </source>
</evidence>
<keyword evidence="2" id="KW-0805">Transcription regulation</keyword>
<dbReference type="InterPro" id="IPR051677">
    <property type="entry name" value="AfsR-DnrI-RedD_regulator"/>
</dbReference>
<feature type="DNA-binding region" description="OmpR/PhoB-type" evidence="5">
    <location>
        <begin position="1"/>
        <end position="74"/>
    </location>
</feature>
<evidence type="ECO:0000256" key="6">
    <source>
        <dbReference type="SAM" id="Phobius"/>
    </source>
</evidence>
<keyword evidence="6" id="KW-0472">Membrane</keyword>
<dbReference type="PANTHER" id="PTHR35807">
    <property type="entry name" value="TRANSCRIPTIONAL REGULATOR REDD-RELATED"/>
    <property type="match status" value="1"/>
</dbReference>
<dbReference type="Proteomes" id="UP001589894">
    <property type="component" value="Unassembled WGS sequence"/>
</dbReference>
<dbReference type="InterPro" id="IPR005158">
    <property type="entry name" value="BTAD"/>
</dbReference>
<sequence>MGHPKQRAVLGVLVVEANRRVTVDQLLDRVWGDQVPSRGRETVYNYVSRLRTGLRAAGVEIRLERHRGGYLLAIDDQTADVHRFRALATQAREAHDDQQAVELFEQALGLWRGQPMPELDTPWATSLRAMLDSEWLAAVLDHADVALRHGRHAELLPRLSARASEHPLDERAAGQVMIALYRCGRQADALQHYEALRHRLADELGADPGADIQFLHKQILVAEAGLALPRPLASVGEPAPAVQLDRAAEELATAVKQQWTAEAEIRSLHRPAPVRVQWSSTERLVTGEHEPLRGDILDLAAKFRRLATRQLVILGEPGAGKTVLATVLTLGLLADRKPDDPTPVLLSLSSWNPHREHLRSWLARRMVEDYPGLGNRKAYGRNAAARLVAEDRVIPVLDGLDETAPSTHAAAIDALDQAVAGGRPLVVTCRAADYEDAVRHGVILAGAAVVEIQPVELDDAVTFLTAGRVPGHTRWDPVIAHLRQHRDGPLARALSTPLMVDLARATYRDPASDPAELIDSQRFGNRSVVEDHLLGAFLPAVYARRPQPPGLPPAQARSYDEDQAHRWLTFLGRHLRNLRTRDFAWWRLVDAIPPPVRGIVFGLPPAMLFAIAGLLARGPAAAWAYGLSTAAAGFAAQSWGTRSAPSRVEFRFRGRAVEFLGRATIGVAISVVIGLLWSLSIWPVVILALAFGLGTGLPAWLETPTKADHASSPATTYAQDRVATLVFGLSVAVSIGLFYAFAISVSQPHSNLGAVADPFHLNRALSAAGVSALFGWFVFRYVGAACYGPAGFVIGGLAMAHHISLGLGLAAGALFGLAVGLTTALSRSWASYQVSRAWLALGGRTPLRLDRFLQDAHRRGVLRLAGAHYQVRHTRLHDHLADGRPLRR</sequence>
<feature type="transmembrane region" description="Helical" evidence="6">
    <location>
        <begin position="809"/>
        <end position="826"/>
    </location>
</feature>
<feature type="transmembrane region" description="Helical" evidence="6">
    <location>
        <begin position="722"/>
        <end position="741"/>
    </location>
</feature>
<keyword evidence="4" id="KW-0804">Transcription</keyword>
<dbReference type="SMART" id="SM01043">
    <property type="entry name" value="BTAD"/>
    <property type="match status" value="1"/>
</dbReference>
<feature type="transmembrane region" description="Helical" evidence="6">
    <location>
        <begin position="684"/>
        <end position="701"/>
    </location>
</feature>
<feature type="domain" description="OmpR/PhoB-type" evidence="7">
    <location>
        <begin position="1"/>
        <end position="74"/>
    </location>
</feature>
<reference evidence="8 9" key="1">
    <citation type="submission" date="2024-09" db="EMBL/GenBank/DDBJ databases">
        <authorList>
            <person name="Sun Q."/>
            <person name="Mori K."/>
        </authorList>
    </citation>
    <scope>NUCLEOTIDE SEQUENCE [LARGE SCALE GENOMIC DNA]</scope>
    <source>
        <strain evidence="8 9">TBRC 2205</strain>
    </source>
</reference>
<dbReference type="Gene3D" id="1.10.10.10">
    <property type="entry name" value="Winged helix-like DNA-binding domain superfamily/Winged helix DNA-binding domain"/>
    <property type="match status" value="1"/>
</dbReference>
<evidence type="ECO:0000313" key="8">
    <source>
        <dbReference type="EMBL" id="MFC0564401.1"/>
    </source>
</evidence>
<evidence type="ECO:0000256" key="5">
    <source>
        <dbReference type="PROSITE-ProRule" id="PRU01091"/>
    </source>
</evidence>
<dbReference type="SUPFAM" id="SSF52540">
    <property type="entry name" value="P-loop containing nucleoside triphosphate hydrolases"/>
    <property type="match status" value="1"/>
</dbReference>
<feature type="transmembrane region" description="Helical" evidence="6">
    <location>
        <begin position="622"/>
        <end position="639"/>
    </location>
</feature>
<comment type="caution">
    <text evidence="8">The sequence shown here is derived from an EMBL/GenBank/DDBJ whole genome shotgun (WGS) entry which is preliminary data.</text>
</comment>
<dbReference type="PROSITE" id="PS51755">
    <property type="entry name" value="OMPR_PHOB"/>
    <property type="match status" value="1"/>
</dbReference>
<evidence type="ECO:0000313" key="9">
    <source>
        <dbReference type="Proteomes" id="UP001589894"/>
    </source>
</evidence>
<evidence type="ECO:0000256" key="2">
    <source>
        <dbReference type="ARBA" id="ARBA00023015"/>
    </source>
</evidence>
<gene>
    <name evidence="8" type="ORF">ACFFHU_09655</name>
</gene>
<dbReference type="InterPro" id="IPR011990">
    <property type="entry name" value="TPR-like_helical_dom_sf"/>
</dbReference>
<evidence type="ECO:0000256" key="4">
    <source>
        <dbReference type="ARBA" id="ARBA00023163"/>
    </source>
</evidence>
<evidence type="ECO:0000256" key="3">
    <source>
        <dbReference type="ARBA" id="ARBA00023125"/>
    </source>
</evidence>
<dbReference type="Pfam" id="PF05729">
    <property type="entry name" value="NACHT"/>
    <property type="match status" value="1"/>
</dbReference>
<dbReference type="Gene3D" id="3.40.50.300">
    <property type="entry name" value="P-loop containing nucleotide triphosphate hydrolases"/>
    <property type="match status" value="1"/>
</dbReference>
<keyword evidence="9" id="KW-1185">Reference proteome</keyword>
<dbReference type="InterPro" id="IPR007111">
    <property type="entry name" value="NACHT_NTPase"/>
</dbReference>
<feature type="transmembrane region" description="Helical" evidence="6">
    <location>
        <begin position="659"/>
        <end position="678"/>
    </location>
</feature>
<dbReference type="CDD" id="cd15831">
    <property type="entry name" value="BTAD"/>
    <property type="match status" value="1"/>
</dbReference>
<dbReference type="InterPro" id="IPR016032">
    <property type="entry name" value="Sig_transdc_resp-reg_C-effctor"/>
</dbReference>